<evidence type="ECO:0000313" key="5">
    <source>
        <dbReference type="EMBL" id="OBU63061.1"/>
    </source>
</evidence>
<dbReference type="InterPro" id="IPR052028">
    <property type="entry name" value="HipA_Ser/Thr_kinase"/>
</dbReference>
<name>A0AAP7GUN3_STEMA</name>
<reference evidence="5 6" key="1">
    <citation type="submission" date="2016-05" db="EMBL/GenBank/DDBJ databases">
        <title>Draft Genome Sequences of Stenotrophomonas maltophilia Strains Sm32COP, Sm41DVV, Sm46PAILV, SmF3, SmF22, SmSOFb1 and SmCVFa1, Isolated from Different Manures, in France.</title>
        <authorList>
            <person name="Nazaret S."/>
            <person name="Bodilis J."/>
        </authorList>
    </citation>
    <scope>NUCLEOTIDE SEQUENCE [LARGE SCALE GENOMIC DNA]</scope>
    <source>
        <strain evidence="5 6">Sm41DVV</strain>
    </source>
</reference>
<dbReference type="GO" id="GO:0005829">
    <property type="term" value="C:cytosol"/>
    <property type="evidence" value="ECO:0007669"/>
    <property type="project" value="TreeGrafter"/>
</dbReference>
<comment type="caution">
    <text evidence="5">The sequence shown here is derived from an EMBL/GenBank/DDBJ whole genome shotgun (WGS) entry which is preliminary data.</text>
</comment>
<dbReference type="InterPro" id="IPR012893">
    <property type="entry name" value="HipA-like_C"/>
</dbReference>
<dbReference type="PANTHER" id="PTHR37419:SF8">
    <property type="entry name" value="TOXIN YJJJ"/>
    <property type="match status" value="1"/>
</dbReference>
<dbReference type="Proteomes" id="UP000092125">
    <property type="component" value="Unassembled WGS sequence"/>
</dbReference>
<gene>
    <name evidence="5" type="ORF">A9K56_04970</name>
</gene>
<dbReference type="NCBIfam" id="NF007297">
    <property type="entry name" value="PRK09775.1"/>
    <property type="match status" value="1"/>
</dbReference>
<evidence type="ECO:0000313" key="6">
    <source>
        <dbReference type="Proteomes" id="UP000092125"/>
    </source>
</evidence>
<evidence type="ECO:0000256" key="1">
    <source>
        <dbReference type="ARBA" id="ARBA00010164"/>
    </source>
</evidence>
<dbReference type="AlphaFoldDB" id="A0AAP7GUN3"/>
<accession>A0AAP7GUN3</accession>
<protein>
    <recommendedName>
        <fullName evidence="4">HipA-like C-terminal domain-containing protein</fullName>
    </recommendedName>
</protein>
<sequence>MVRLGRTRATAYAQRQDTPAGSEWPLFRMREDGRLEELGQVVALRGDTFYVQTQGDRPNLVRPPEGDIMGHFPGLPWYLDDLRPQGFLGRTFAHRRGRELGLPEDINRWQLGDTLQALVRAGGTDVGNLLLGGDAVSSALATMDTPPDRVRSEDRQQRYPEWATAALEGEDVGSSPGGEQPKFTATVEHDGGRYAALVKFALPGAGEAAERWADLLVCEHLALEVLREAGVSAAESSLIQTDSHTFLEVKRFDRSPGTLGRRGFVSLLALSSAYVGDVTMDWGQAGEQLLAQRWIHQETATALSRLHAFGQLIGNTDMHQGNVGFHLLDRGALPLAPAYDMLPMSLAPSRTGVLRATTPLPPVAPRRAGQLDHLQWAAPLAVDFWERVAASGLLRSKVLLEVAGQNAARVRAMGNRFG</sequence>
<proteinExistence type="inferred from homology"/>
<keyword evidence="3" id="KW-0418">Kinase</keyword>
<evidence type="ECO:0000256" key="2">
    <source>
        <dbReference type="ARBA" id="ARBA00022679"/>
    </source>
</evidence>
<keyword evidence="2" id="KW-0808">Transferase</keyword>
<evidence type="ECO:0000256" key="3">
    <source>
        <dbReference type="ARBA" id="ARBA00022777"/>
    </source>
</evidence>
<dbReference type="Pfam" id="PF07804">
    <property type="entry name" value="HipA_C"/>
    <property type="match status" value="1"/>
</dbReference>
<dbReference type="EMBL" id="LYVI01000002">
    <property type="protein sequence ID" value="OBU63061.1"/>
    <property type="molecule type" value="Genomic_DNA"/>
</dbReference>
<organism evidence="5 6">
    <name type="scientific">Stenotrophomonas maltophilia</name>
    <name type="common">Pseudomonas maltophilia</name>
    <name type="synonym">Xanthomonas maltophilia</name>
    <dbReference type="NCBI Taxonomy" id="40324"/>
    <lineage>
        <taxon>Bacteria</taxon>
        <taxon>Pseudomonadati</taxon>
        <taxon>Pseudomonadota</taxon>
        <taxon>Gammaproteobacteria</taxon>
        <taxon>Lysobacterales</taxon>
        <taxon>Lysobacteraceae</taxon>
        <taxon>Stenotrophomonas</taxon>
        <taxon>Stenotrophomonas maltophilia group</taxon>
    </lineage>
</organism>
<dbReference type="GO" id="GO:0004674">
    <property type="term" value="F:protein serine/threonine kinase activity"/>
    <property type="evidence" value="ECO:0007669"/>
    <property type="project" value="TreeGrafter"/>
</dbReference>
<evidence type="ECO:0000259" key="4">
    <source>
        <dbReference type="Pfam" id="PF07804"/>
    </source>
</evidence>
<feature type="domain" description="HipA-like C-terminal" evidence="4">
    <location>
        <begin position="174"/>
        <end position="347"/>
    </location>
</feature>
<dbReference type="PANTHER" id="PTHR37419">
    <property type="entry name" value="SERINE/THREONINE-PROTEIN KINASE TOXIN HIPA"/>
    <property type="match status" value="1"/>
</dbReference>
<comment type="similarity">
    <text evidence="1">Belongs to the HipA Ser/Thr kinase family.</text>
</comment>